<accession>A0ABM9AI21</accession>
<dbReference type="Proteomes" id="UP000838100">
    <property type="component" value="Unassembled WGS sequence"/>
</dbReference>
<protein>
    <recommendedName>
        <fullName evidence="2">Rhodanese domain-containing protein</fullName>
    </recommendedName>
</protein>
<dbReference type="InterPro" id="IPR001763">
    <property type="entry name" value="Rhodanese-like_dom"/>
</dbReference>
<evidence type="ECO:0000313" key="3">
    <source>
        <dbReference type="EMBL" id="CAH0992888.1"/>
    </source>
</evidence>
<keyword evidence="1" id="KW-0812">Transmembrane</keyword>
<evidence type="ECO:0000313" key="4">
    <source>
        <dbReference type="Proteomes" id="UP000838100"/>
    </source>
</evidence>
<feature type="transmembrane region" description="Helical" evidence="1">
    <location>
        <begin position="12"/>
        <end position="28"/>
    </location>
</feature>
<dbReference type="InterPro" id="IPR050229">
    <property type="entry name" value="GlpE_sulfurtransferase"/>
</dbReference>
<keyword evidence="1" id="KW-1133">Transmembrane helix</keyword>
<evidence type="ECO:0000256" key="1">
    <source>
        <dbReference type="SAM" id="Phobius"/>
    </source>
</evidence>
<sequence length="138" mass="15259">MALFFEFFGQQWILVTAFLVLATLLMMYEARKAGPTITPQQLSHMMNKQDGVVVDIRDSKEFGAGHIVDSVNIPANKLNDRMVELEKHKTVPIIVVDKQGTASSAPGKALKAAGYQQVYRLTGGMLEWKGQNLPLVKA</sequence>
<comment type="caution">
    <text evidence="3">The sequence shown here is derived from an EMBL/GenBank/DDBJ whole genome shotgun (WGS) entry which is preliminary data.</text>
</comment>
<name>A0ABM9AI21_9GAMM</name>
<keyword evidence="1" id="KW-0472">Membrane</keyword>
<proteinExistence type="predicted"/>
<evidence type="ECO:0000259" key="2">
    <source>
        <dbReference type="PROSITE" id="PS50206"/>
    </source>
</evidence>
<reference evidence="3" key="1">
    <citation type="submission" date="2021-12" db="EMBL/GenBank/DDBJ databases">
        <authorList>
            <person name="Rodrigo-Torres L."/>
            <person name="Arahal R. D."/>
            <person name="Lucena T."/>
        </authorList>
    </citation>
    <scope>NUCLEOTIDE SEQUENCE</scope>
    <source>
        <strain evidence="3">CECT 8267</strain>
    </source>
</reference>
<dbReference type="SMART" id="SM00450">
    <property type="entry name" value="RHOD"/>
    <property type="match status" value="1"/>
</dbReference>
<gene>
    <name evidence="3" type="primary">yibN</name>
    <name evidence="3" type="ORF">SIN8267_03026</name>
</gene>
<dbReference type="SUPFAM" id="SSF52821">
    <property type="entry name" value="Rhodanese/Cell cycle control phosphatase"/>
    <property type="match status" value="1"/>
</dbReference>
<organism evidence="3 4">
    <name type="scientific">Sinobacterium norvegicum</name>
    <dbReference type="NCBI Taxonomy" id="1641715"/>
    <lineage>
        <taxon>Bacteria</taxon>
        <taxon>Pseudomonadati</taxon>
        <taxon>Pseudomonadota</taxon>
        <taxon>Gammaproteobacteria</taxon>
        <taxon>Cellvibrionales</taxon>
        <taxon>Spongiibacteraceae</taxon>
        <taxon>Sinobacterium</taxon>
    </lineage>
</organism>
<feature type="domain" description="Rhodanese" evidence="2">
    <location>
        <begin position="47"/>
        <end position="137"/>
    </location>
</feature>
<dbReference type="PANTHER" id="PTHR43031:SF18">
    <property type="entry name" value="RHODANESE-RELATED SULFURTRANSFERASES"/>
    <property type="match status" value="1"/>
</dbReference>
<dbReference type="PANTHER" id="PTHR43031">
    <property type="entry name" value="FAD-DEPENDENT OXIDOREDUCTASE"/>
    <property type="match status" value="1"/>
</dbReference>
<dbReference type="PROSITE" id="PS50206">
    <property type="entry name" value="RHODANESE_3"/>
    <property type="match status" value="1"/>
</dbReference>
<dbReference type="CDD" id="cd00158">
    <property type="entry name" value="RHOD"/>
    <property type="match status" value="1"/>
</dbReference>
<dbReference type="Pfam" id="PF00581">
    <property type="entry name" value="Rhodanese"/>
    <property type="match status" value="1"/>
</dbReference>
<dbReference type="InterPro" id="IPR036873">
    <property type="entry name" value="Rhodanese-like_dom_sf"/>
</dbReference>
<keyword evidence="4" id="KW-1185">Reference proteome</keyword>
<dbReference type="Gene3D" id="3.40.250.10">
    <property type="entry name" value="Rhodanese-like domain"/>
    <property type="match status" value="1"/>
</dbReference>
<dbReference type="EMBL" id="CAKLPX010000004">
    <property type="protein sequence ID" value="CAH0992888.1"/>
    <property type="molecule type" value="Genomic_DNA"/>
</dbReference>